<keyword evidence="2" id="KW-0234">DNA repair</keyword>
<gene>
    <name evidence="2" type="primary">ku</name>
    <name evidence="5" type="ORF">SAMN05444392_101367</name>
</gene>
<evidence type="ECO:0000256" key="2">
    <source>
        <dbReference type="HAMAP-Rule" id="MF_01875"/>
    </source>
</evidence>
<dbReference type="PANTHER" id="PTHR41251:SF1">
    <property type="entry name" value="NON-HOMOLOGOUS END JOINING PROTEIN KU"/>
    <property type="match status" value="1"/>
</dbReference>
<dbReference type="PIRSF" id="PIRSF006493">
    <property type="entry name" value="Prok_Ku"/>
    <property type="match status" value="1"/>
</dbReference>
<dbReference type="Gene3D" id="2.40.290.10">
    <property type="match status" value="1"/>
</dbReference>
<dbReference type="Proteomes" id="UP000184476">
    <property type="component" value="Unassembled WGS sequence"/>
</dbReference>
<evidence type="ECO:0000313" key="5">
    <source>
        <dbReference type="EMBL" id="SHE40971.1"/>
    </source>
</evidence>
<dbReference type="SMART" id="SM00559">
    <property type="entry name" value="Ku78"/>
    <property type="match status" value="1"/>
</dbReference>
<proteinExistence type="inferred from homology"/>
<dbReference type="GO" id="GO:0003690">
    <property type="term" value="F:double-stranded DNA binding"/>
    <property type="evidence" value="ECO:0007669"/>
    <property type="project" value="UniProtKB-UniRule"/>
</dbReference>
<organism evidence="5 6">
    <name type="scientific">Seinonella peptonophila</name>
    <dbReference type="NCBI Taxonomy" id="112248"/>
    <lineage>
        <taxon>Bacteria</taxon>
        <taxon>Bacillati</taxon>
        <taxon>Bacillota</taxon>
        <taxon>Bacilli</taxon>
        <taxon>Bacillales</taxon>
        <taxon>Thermoactinomycetaceae</taxon>
        <taxon>Seinonella</taxon>
    </lineage>
</organism>
<comment type="function">
    <text evidence="2">With LigD forms a non-homologous end joining (NHEJ) DNA repair enzyme, which repairs dsDNA breaks with reduced fidelity. Binds linear dsDNA with 5'- and 3'- overhangs but not closed circular dsDNA nor ssDNA. Recruits and stimulates the ligase activity of LigD.</text>
</comment>
<dbReference type="GO" id="GO:0006303">
    <property type="term" value="P:double-strand break repair via nonhomologous end joining"/>
    <property type="evidence" value="ECO:0007669"/>
    <property type="project" value="UniProtKB-UniRule"/>
</dbReference>
<feature type="domain" description="Ku" evidence="4">
    <location>
        <begin position="52"/>
        <end position="180"/>
    </location>
</feature>
<keyword evidence="2" id="KW-0233">DNA recombination</keyword>
<feature type="region of interest" description="Disordered" evidence="3">
    <location>
        <begin position="254"/>
        <end position="288"/>
    </location>
</feature>
<name>A0A1M4T920_9BACL</name>
<feature type="compositionally biased region" description="Basic residues" evidence="3">
    <location>
        <begin position="273"/>
        <end position="288"/>
    </location>
</feature>
<reference evidence="5 6" key="1">
    <citation type="submission" date="2016-11" db="EMBL/GenBank/DDBJ databases">
        <authorList>
            <person name="Jaros S."/>
            <person name="Januszkiewicz K."/>
            <person name="Wedrychowicz H."/>
        </authorList>
    </citation>
    <scope>NUCLEOTIDE SEQUENCE [LARGE SCALE GENOMIC DNA]</scope>
    <source>
        <strain evidence="5 6">DSM 44666</strain>
    </source>
</reference>
<dbReference type="NCBIfam" id="TIGR02772">
    <property type="entry name" value="Ku_bact"/>
    <property type="match status" value="1"/>
</dbReference>
<dbReference type="RefSeq" id="WP_073151043.1">
    <property type="nucleotide sequence ID" value="NZ_FQVL01000001.1"/>
</dbReference>
<protein>
    <recommendedName>
        <fullName evidence="2">Non-homologous end joining protein Ku</fullName>
    </recommendedName>
</protein>
<evidence type="ECO:0000259" key="4">
    <source>
        <dbReference type="SMART" id="SM00559"/>
    </source>
</evidence>
<dbReference type="InterPro" id="IPR016194">
    <property type="entry name" value="SPOC-like_C_dom_sf"/>
</dbReference>
<comment type="similarity">
    <text evidence="2">Belongs to the prokaryotic Ku family.</text>
</comment>
<dbReference type="PANTHER" id="PTHR41251">
    <property type="entry name" value="NON-HOMOLOGOUS END JOINING PROTEIN KU"/>
    <property type="match status" value="1"/>
</dbReference>
<dbReference type="STRING" id="112248.SAMN05444392_101367"/>
<evidence type="ECO:0000256" key="3">
    <source>
        <dbReference type="SAM" id="MobiDB-lite"/>
    </source>
</evidence>
<keyword evidence="6" id="KW-1185">Reference proteome</keyword>
<keyword evidence="2" id="KW-0227">DNA damage</keyword>
<comment type="subunit">
    <text evidence="2">Homodimer. Interacts with LigD.</text>
</comment>
<evidence type="ECO:0000256" key="1">
    <source>
        <dbReference type="ARBA" id="ARBA00023125"/>
    </source>
</evidence>
<dbReference type="InterPro" id="IPR006164">
    <property type="entry name" value="DNA_bd_Ku70/Ku80"/>
</dbReference>
<dbReference type="InterPro" id="IPR009187">
    <property type="entry name" value="Prok_Ku"/>
</dbReference>
<evidence type="ECO:0000313" key="6">
    <source>
        <dbReference type="Proteomes" id="UP000184476"/>
    </source>
</evidence>
<dbReference type="AlphaFoldDB" id="A0A1M4T920"/>
<dbReference type="EMBL" id="FQVL01000001">
    <property type="protein sequence ID" value="SHE40971.1"/>
    <property type="molecule type" value="Genomic_DNA"/>
</dbReference>
<sequence length="288" mass="32998">MRSMWKGIISFGLVNIPISLYKATDDQKTRFRTLHDECKHPIQYKKWCSVCDREVQPKETVRGYEYASSSYVIVSDDDLKGLPLPTMKTIEILHFTDQGSIDPIYYDKSYYLGPGEYGAKPYKLLLRAMEETHKVAVAKVAFRTSEHLSLIRLHEQCLMMNIIHYPAEVRSIEGVPGIEDIRGIEVSDAELSMANRLIEEISSSFKDDYQSNYEEALKELIEVKVQNKEIAQPEAEMKNEKVVDLMEALQQSLKQTKNRSKAVGAVEESVPTTRRKRTTKKKAKANDL</sequence>
<dbReference type="OrthoDB" id="9795084at2"/>
<dbReference type="Pfam" id="PF02735">
    <property type="entry name" value="Ku"/>
    <property type="match status" value="1"/>
</dbReference>
<keyword evidence="1 2" id="KW-0238">DNA-binding</keyword>
<dbReference type="HAMAP" id="MF_01875">
    <property type="entry name" value="Prokaryotic_Ku"/>
    <property type="match status" value="1"/>
</dbReference>
<dbReference type="SUPFAM" id="SSF100939">
    <property type="entry name" value="SPOC domain-like"/>
    <property type="match status" value="1"/>
</dbReference>
<dbReference type="CDD" id="cd00789">
    <property type="entry name" value="KU_like"/>
    <property type="match status" value="1"/>
</dbReference>
<dbReference type="GO" id="GO:0006310">
    <property type="term" value="P:DNA recombination"/>
    <property type="evidence" value="ECO:0007669"/>
    <property type="project" value="UniProtKB-KW"/>
</dbReference>
<accession>A0A1M4T920</accession>